<proteinExistence type="predicted"/>
<protein>
    <submittedName>
        <fullName evidence="1">MFS general substrate transporter</fullName>
    </submittedName>
</protein>
<name>A0ACD1FRW8_9EURO</name>
<dbReference type="EMBL" id="KZ825437">
    <property type="protein sequence ID" value="RAH39725.1"/>
    <property type="molecule type" value="Genomic_DNA"/>
</dbReference>
<gene>
    <name evidence="1" type="ORF">BO95DRAFT_426187</name>
</gene>
<sequence length="525" mass="56095">MWTMSRRPPRMLRWRSSTGFIIATVWTSFFTDYFLYAMIVPVMPTALVDRAGVAYEDREFWVSILLMCQAAVAFVCCPAFGYMLDAAPTRRMPYLLGLIFLGASMVLLALAHTIAMFIVARMLQGAATAMVAVAGLALLTDSVSTSNLGQTIGYLGSAIALGFLLGPLLGGLVYRVAGYQAVFAIAFAMVGIDLLMRVAVVEKAVAERWLQTHSVSCSPSPEDNGYTSSDSLVQQQQQQQRPAASPTRQRSPSSSVMSNNDQHKQPAILIILSQPRILISSGALLVHGLLYSAFDATIPIFVESHFGWTTFGAGMAFLPSAITALFQPYFGHLTDTHGPRLIALSSFTSLTLPLLTLRLVTTAHPAHIALLLTCLTAIGLLINLCTPALYLKTQHALAALEARDPTVFSPTGAVAQAFGIQTMAQFLGLLVGPLWGGFVEWRAGWAAMTGSLAGLVAGMAVLMFWMGEEGGGGGGDGGDGGDGLSLLGRVGVWGRFRKWIGYCGVRRVGRTGVDERTALLGGEDS</sequence>
<reference evidence="1" key="1">
    <citation type="submission" date="2018-02" db="EMBL/GenBank/DDBJ databases">
        <title>The genomes of Aspergillus section Nigri reveals drivers in fungal speciation.</title>
        <authorList>
            <consortium name="DOE Joint Genome Institute"/>
            <person name="Vesth T.C."/>
            <person name="Nybo J."/>
            <person name="Theobald S."/>
            <person name="Brandl J."/>
            <person name="Frisvad J.C."/>
            <person name="Nielsen K.F."/>
            <person name="Lyhne E.K."/>
            <person name="Kogle M.E."/>
            <person name="Kuo A."/>
            <person name="Riley R."/>
            <person name="Clum A."/>
            <person name="Nolan M."/>
            <person name="Lipzen A."/>
            <person name="Salamov A."/>
            <person name="Henrissat B."/>
            <person name="Wiebenga A."/>
            <person name="De vries R.P."/>
            <person name="Grigoriev I.V."/>
            <person name="Mortensen U.H."/>
            <person name="Andersen M.R."/>
            <person name="Baker S.E."/>
        </authorList>
    </citation>
    <scope>NUCLEOTIDE SEQUENCE</scope>
    <source>
        <strain evidence="1">CBS 621.78</strain>
    </source>
</reference>
<dbReference type="Proteomes" id="UP000249057">
    <property type="component" value="Unassembled WGS sequence"/>
</dbReference>
<organism evidence="1 2">
    <name type="scientific">Aspergillus brunneoviolaceus CBS 621.78</name>
    <dbReference type="NCBI Taxonomy" id="1450534"/>
    <lineage>
        <taxon>Eukaryota</taxon>
        <taxon>Fungi</taxon>
        <taxon>Dikarya</taxon>
        <taxon>Ascomycota</taxon>
        <taxon>Pezizomycotina</taxon>
        <taxon>Eurotiomycetes</taxon>
        <taxon>Eurotiomycetidae</taxon>
        <taxon>Eurotiales</taxon>
        <taxon>Aspergillaceae</taxon>
        <taxon>Aspergillus</taxon>
        <taxon>Aspergillus subgen. Circumdati</taxon>
    </lineage>
</organism>
<keyword evidence="2" id="KW-1185">Reference proteome</keyword>
<evidence type="ECO:0000313" key="1">
    <source>
        <dbReference type="EMBL" id="RAH39725.1"/>
    </source>
</evidence>
<accession>A0ACD1FRW8</accession>
<evidence type="ECO:0000313" key="2">
    <source>
        <dbReference type="Proteomes" id="UP000249057"/>
    </source>
</evidence>